<comment type="caution">
    <text evidence="4">The sequence shown here is derived from an EMBL/GenBank/DDBJ whole genome shotgun (WGS) entry which is preliminary data.</text>
</comment>
<gene>
    <name evidence="4" type="ORF">Q4F19_09860</name>
</gene>
<dbReference type="InterPro" id="IPR044150">
    <property type="entry name" value="HDAC_classIV"/>
</dbReference>
<accession>A0ABT8Y8P3</accession>
<dbReference type="InterPro" id="IPR000286">
    <property type="entry name" value="HDACs"/>
</dbReference>
<dbReference type="EMBL" id="JAUOTP010000004">
    <property type="protein sequence ID" value="MDO6414684.1"/>
    <property type="molecule type" value="Genomic_DNA"/>
</dbReference>
<evidence type="ECO:0000256" key="2">
    <source>
        <dbReference type="ARBA" id="ARBA00022801"/>
    </source>
</evidence>
<dbReference type="Proteomes" id="UP001169764">
    <property type="component" value="Unassembled WGS sequence"/>
</dbReference>
<evidence type="ECO:0000256" key="1">
    <source>
        <dbReference type="ARBA" id="ARBA00005947"/>
    </source>
</evidence>
<protein>
    <submittedName>
        <fullName evidence="4">Histone deacetylase</fullName>
    </submittedName>
</protein>
<feature type="domain" description="Histone deacetylase" evidence="3">
    <location>
        <begin position="21"/>
        <end position="279"/>
    </location>
</feature>
<comment type="similarity">
    <text evidence="1">Belongs to the histone deacetylase family.</text>
</comment>
<dbReference type="InterPro" id="IPR023801">
    <property type="entry name" value="His_deacetylse_dom"/>
</dbReference>
<proteinExistence type="inferred from homology"/>
<evidence type="ECO:0000313" key="4">
    <source>
        <dbReference type="EMBL" id="MDO6414684.1"/>
    </source>
</evidence>
<dbReference type="Gene3D" id="3.40.800.20">
    <property type="entry name" value="Histone deacetylase domain"/>
    <property type="match status" value="1"/>
</dbReference>
<dbReference type="Pfam" id="PF00850">
    <property type="entry name" value="Hist_deacetyl"/>
    <property type="match status" value="1"/>
</dbReference>
<keyword evidence="5" id="KW-1185">Reference proteome</keyword>
<evidence type="ECO:0000313" key="5">
    <source>
        <dbReference type="Proteomes" id="UP001169764"/>
    </source>
</evidence>
<keyword evidence="2" id="KW-0378">Hydrolase</keyword>
<name>A0ABT8Y8P3_9SPHN</name>
<dbReference type="SUPFAM" id="SSF52768">
    <property type="entry name" value="Arginase/deacetylase"/>
    <property type="match status" value="1"/>
</dbReference>
<evidence type="ECO:0000259" key="3">
    <source>
        <dbReference type="Pfam" id="PF00850"/>
    </source>
</evidence>
<dbReference type="RefSeq" id="WP_303542780.1">
    <property type="nucleotide sequence ID" value="NZ_JAUOTP010000004.1"/>
</dbReference>
<reference evidence="4" key="1">
    <citation type="submission" date="2023-07" db="EMBL/GenBank/DDBJ databases">
        <authorList>
            <person name="Kim M."/>
        </authorList>
    </citation>
    <scope>NUCLEOTIDE SEQUENCE</scope>
    <source>
        <strain evidence="4">BIUV-7</strain>
    </source>
</reference>
<dbReference type="PANTHER" id="PTHR10625:SF19">
    <property type="entry name" value="HISTONE DEACETYLASE 12"/>
    <property type="match status" value="1"/>
</dbReference>
<dbReference type="CDD" id="cd09993">
    <property type="entry name" value="HDAC_classIV"/>
    <property type="match status" value="1"/>
</dbReference>
<dbReference type="PANTHER" id="PTHR10625">
    <property type="entry name" value="HISTONE DEACETYLASE HDAC1-RELATED"/>
    <property type="match status" value="1"/>
</dbReference>
<dbReference type="InterPro" id="IPR023696">
    <property type="entry name" value="Ureohydrolase_dom_sf"/>
</dbReference>
<dbReference type="InterPro" id="IPR037138">
    <property type="entry name" value="His_deacetylse_dom_sf"/>
</dbReference>
<organism evidence="4 5">
    <name type="scientific">Sphingomonas natans</name>
    <dbReference type="NCBI Taxonomy" id="3063330"/>
    <lineage>
        <taxon>Bacteria</taxon>
        <taxon>Pseudomonadati</taxon>
        <taxon>Pseudomonadota</taxon>
        <taxon>Alphaproteobacteria</taxon>
        <taxon>Sphingomonadales</taxon>
        <taxon>Sphingomonadaceae</taxon>
        <taxon>Sphingomonas</taxon>
    </lineage>
</organism>
<sequence>MLHLCHHPDYVVPRFQNGALAPDKYTCVLAAIRESGAPLTVHAPEPMPIEWIAAVHDPDYVEEVISAAVPAAKERRIGYAITPPIARRSRLTVGGTWLAAQLALRHGFAANGAGGSHHALPDTGAGYCVFNDLAIAANRLIAEGDVARILILDCDVHQGDGTAVLTERRDDIVTISLHADRNFPVRKARSTIDVALPDGLDDAGYLAALAGTLGPALDRYRPDLILYQAGVDPHRSDRLGRLGLSDEGLLARDRFVIGEVKRRGIPLASTLGGGYGDDMHEIGRRHAATILALAAAARDPADDVRSAS</sequence>
<dbReference type="PRINTS" id="PR01270">
    <property type="entry name" value="HDASUPER"/>
</dbReference>